<dbReference type="PRINTS" id="PR00080">
    <property type="entry name" value="SDRFAMILY"/>
</dbReference>
<dbReference type="InterPro" id="IPR020904">
    <property type="entry name" value="Sc_DH/Rdtase_CS"/>
</dbReference>
<dbReference type="Proteomes" id="UP000799640">
    <property type="component" value="Unassembled WGS sequence"/>
</dbReference>
<evidence type="ECO:0000313" key="6">
    <source>
        <dbReference type="Proteomes" id="UP000799640"/>
    </source>
</evidence>
<dbReference type="Pfam" id="PF00106">
    <property type="entry name" value="adh_short"/>
    <property type="match status" value="1"/>
</dbReference>
<dbReference type="PROSITE" id="PS00061">
    <property type="entry name" value="ADH_SHORT"/>
    <property type="match status" value="1"/>
</dbReference>
<keyword evidence="6" id="KW-1185">Reference proteome</keyword>
<dbReference type="InterPro" id="IPR002347">
    <property type="entry name" value="SDR_fam"/>
</dbReference>
<dbReference type="InterPro" id="IPR036291">
    <property type="entry name" value="NAD(P)-bd_dom_sf"/>
</dbReference>
<proteinExistence type="inferred from homology"/>
<protein>
    <submittedName>
        <fullName evidence="5">Glucose 1-dehydrogenase</fullName>
    </submittedName>
</protein>
<comment type="similarity">
    <text evidence="1 4">Belongs to the short-chain dehydrogenases/reductases (SDR) family.</text>
</comment>
<dbReference type="PANTHER" id="PTHR44229">
    <property type="entry name" value="15-HYDROXYPROSTAGLANDIN DEHYDROGENASE [NAD(+)]"/>
    <property type="match status" value="1"/>
</dbReference>
<gene>
    <name evidence="5" type="ORF">EJ06DRAFT_468114</name>
</gene>
<organism evidence="5 6">
    <name type="scientific">Trichodelitschia bisporula</name>
    <dbReference type="NCBI Taxonomy" id="703511"/>
    <lineage>
        <taxon>Eukaryota</taxon>
        <taxon>Fungi</taxon>
        <taxon>Dikarya</taxon>
        <taxon>Ascomycota</taxon>
        <taxon>Pezizomycotina</taxon>
        <taxon>Dothideomycetes</taxon>
        <taxon>Dothideomycetes incertae sedis</taxon>
        <taxon>Phaeotrichales</taxon>
        <taxon>Phaeotrichaceae</taxon>
        <taxon>Trichodelitschia</taxon>
    </lineage>
</organism>
<evidence type="ECO:0000256" key="4">
    <source>
        <dbReference type="RuleBase" id="RU000363"/>
    </source>
</evidence>
<keyword evidence="2" id="KW-0521">NADP</keyword>
<sequence>MSEANRTAYITGGASGIGLAVATMLVEKGARVFLADFNLAGATKAAEELTASSGRAEAAAAAHVNVAEWDSQVKAFTEALKWFGGRVDYVLPIAGIGERVWLRNVKDGGEGFEKPNLEVLDVDLNGVLYTTALGIQQFRRQPVGSNGFKGKIVTVASICGLYCVSTLPIYTTAKHGVVGFVRSYGKLLPAEGITLNAACPNIVRTNIAAAEFYDDVNGRNQLTPIENVVTVFEELLGDSKRSGETIEVGPKSTQPRVAPEYCDHETELLCEMLEDRGAPLHVAR</sequence>
<reference evidence="5" key="1">
    <citation type="journal article" date="2020" name="Stud. Mycol.">
        <title>101 Dothideomycetes genomes: a test case for predicting lifestyles and emergence of pathogens.</title>
        <authorList>
            <person name="Haridas S."/>
            <person name="Albert R."/>
            <person name="Binder M."/>
            <person name="Bloem J."/>
            <person name="Labutti K."/>
            <person name="Salamov A."/>
            <person name="Andreopoulos B."/>
            <person name="Baker S."/>
            <person name="Barry K."/>
            <person name="Bills G."/>
            <person name="Bluhm B."/>
            <person name="Cannon C."/>
            <person name="Castanera R."/>
            <person name="Culley D."/>
            <person name="Daum C."/>
            <person name="Ezra D."/>
            <person name="Gonzalez J."/>
            <person name="Henrissat B."/>
            <person name="Kuo A."/>
            <person name="Liang C."/>
            <person name="Lipzen A."/>
            <person name="Lutzoni F."/>
            <person name="Magnuson J."/>
            <person name="Mondo S."/>
            <person name="Nolan M."/>
            <person name="Ohm R."/>
            <person name="Pangilinan J."/>
            <person name="Park H.-J."/>
            <person name="Ramirez L."/>
            <person name="Alfaro M."/>
            <person name="Sun H."/>
            <person name="Tritt A."/>
            <person name="Yoshinaga Y."/>
            <person name="Zwiers L.-H."/>
            <person name="Turgeon B."/>
            <person name="Goodwin S."/>
            <person name="Spatafora J."/>
            <person name="Crous P."/>
            <person name="Grigoriev I."/>
        </authorList>
    </citation>
    <scope>NUCLEOTIDE SEQUENCE</scope>
    <source>
        <strain evidence="5">CBS 262.69</strain>
    </source>
</reference>
<dbReference type="PRINTS" id="PR00081">
    <property type="entry name" value="GDHRDH"/>
</dbReference>
<dbReference type="EMBL" id="ML996687">
    <property type="protein sequence ID" value="KAF2404946.1"/>
    <property type="molecule type" value="Genomic_DNA"/>
</dbReference>
<dbReference type="AlphaFoldDB" id="A0A6G1IA05"/>
<dbReference type="SUPFAM" id="SSF51735">
    <property type="entry name" value="NAD(P)-binding Rossmann-fold domains"/>
    <property type="match status" value="1"/>
</dbReference>
<accession>A0A6G1IA05</accession>
<dbReference type="OrthoDB" id="37659at2759"/>
<dbReference type="Gene3D" id="3.40.50.720">
    <property type="entry name" value="NAD(P)-binding Rossmann-like Domain"/>
    <property type="match status" value="1"/>
</dbReference>
<evidence type="ECO:0000256" key="2">
    <source>
        <dbReference type="ARBA" id="ARBA00022857"/>
    </source>
</evidence>
<dbReference type="GO" id="GO:0005737">
    <property type="term" value="C:cytoplasm"/>
    <property type="evidence" value="ECO:0007669"/>
    <property type="project" value="TreeGrafter"/>
</dbReference>
<name>A0A6G1IA05_9PEZI</name>
<keyword evidence="3" id="KW-0560">Oxidoreductase</keyword>
<dbReference type="GO" id="GO:0016616">
    <property type="term" value="F:oxidoreductase activity, acting on the CH-OH group of donors, NAD or NADP as acceptor"/>
    <property type="evidence" value="ECO:0007669"/>
    <property type="project" value="TreeGrafter"/>
</dbReference>
<evidence type="ECO:0000256" key="3">
    <source>
        <dbReference type="ARBA" id="ARBA00023002"/>
    </source>
</evidence>
<evidence type="ECO:0000256" key="1">
    <source>
        <dbReference type="ARBA" id="ARBA00006484"/>
    </source>
</evidence>
<evidence type="ECO:0000313" key="5">
    <source>
        <dbReference type="EMBL" id="KAF2404946.1"/>
    </source>
</evidence>
<dbReference type="PANTHER" id="PTHR44229:SF4">
    <property type="entry name" value="15-HYDROXYPROSTAGLANDIN DEHYDROGENASE [NAD(+)]"/>
    <property type="match status" value="1"/>
</dbReference>